<feature type="non-terminal residue" evidence="1">
    <location>
        <position position="102"/>
    </location>
</feature>
<reference evidence="1" key="1">
    <citation type="submission" date="2018-05" db="EMBL/GenBank/DDBJ databases">
        <authorList>
            <person name="Lanie J.A."/>
            <person name="Ng W.-L."/>
            <person name="Kazmierczak K.M."/>
            <person name="Andrzejewski T.M."/>
            <person name="Davidsen T.M."/>
            <person name="Wayne K.J."/>
            <person name="Tettelin H."/>
            <person name="Glass J.I."/>
            <person name="Rusch D."/>
            <person name="Podicherti R."/>
            <person name="Tsui H.-C.T."/>
            <person name="Winkler M.E."/>
        </authorList>
    </citation>
    <scope>NUCLEOTIDE SEQUENCE</scope>
</reference>
<organism evidence="1">
    <name type="scientific">marine metagenome</name>
    <dbReference type="NCBI Taxonomy" id="408172"/>
    <lineage>
        <taxon>unclassified sequences</taxon>
        <taxon>metagenomes</taxon>
        <taxon>ecological metagenomes</taxon>
    </lineage>
</organism>
<gene>
    <name evidence="1" type="ORF">METZ01_LOCUS373473</name>
</gene>
<accession>A0A382TET0</accession>
<name>A0A382TET0_9ZZZZ</name>
<dbReference type="AlphaFoldDB" id="A0A382TET0"/>
<evidence type="ECO:0000313" key="1">
    <source>
        <dbReference type="EMBL" id="SVD20619.1"/>
    </source>
</evidence>
<dbReference type="SUPFAM" id="SSF63829">
    <property type="entry name" value="Calcium-dependent phosphotriesterase"/>
    <property type="match status" value="1"/>
</dbReference>
<dbReference type="EMBL" id="UINC01136080">
    <property type="protein sequence ID" value="SVD20619.1"/>
    <property type="molecule type" value="Genomic_DNA"/>
</dbReference>
<evidence type="ECO:0008006" key="2">
    <source>
        <dbReference type="Google" id="ProtNLM"/>
    </source>
</evidence>
<protein>
    <recommendedName>
        <fullName evidence="2">SMP-30/Gluconolactonase/LRE-like region domain-containing protein</fullName>
    </recommendedName>
</protein>
<dbReference type="Gene3D" id="2.120.10.30">
    <property type="entry name" value="TolB, C-terminal domain"/>
    <property type="match status" value="1"/>
</dbReference>
<dbReference type="InterPro" id="IPR011042">
    <property type="entry name" value="6-blade_b-propeller_TolB-like"/>
</dbReference>
<proteinExistence type="predicted"/>
<sequence length="102" mass="11073">MSDDPYVSRVLTSPGGFTAGIEGPAVDRAGNLYAVSYQRQHTIGRVTPSGETSLFLELPEGSTGNGIRFDSAHRMLIADYTGHNILRVDMETKVLEIIAHEP</sequence>